<keyword evidence="2" id="KW-1185">Reference proteome</keyword>
<gene>
    <name evidence="1" type="ORF">Aru02nite_00590</name>
</gene>
<dbReference type="InterPro" id="IPR029068">
    <property type="entry name" value="Glyas_Bleomycin-R_OHBP_Dase"/>
</dbReference>
<organism evidence="1 2">
    <name type="scientific">Actinocatenispora rupis</name>
    <dbReference type="NCBI Taxonomy" id="519421"/>
    <lineage>
        <taxon>Bacteria</taxon>
        <taxon>Bacillati</taxon>
        <taxon>Actinomycetota</taxon>
        <taxon>Actinomycetes</taxon>
        <taxon>Micromonosporales</taxon>
        <taxon>Micromonosporaceae</taxon>
        <taxon>Actinocatenispora</taxon>
    </lineage>
</organism>
<proteinExistence type="predicted"/>
<dbReference type="EMBL" id="BOMB01000001">
    <property type="protein sequence ID" value="GID09170.1"/>
    <property type="molecule type" value="Genomic_DNA"/>
</dbReference>
<evidence type="ECO:0000313" key="2">
    <source>
        <dbReference type="Proteomes" id="UP000612808"/>
    </source>
</evidence>
<name>A0A8J3N9Y8_9ACTN</name>
<comment type="caution">
    <text evidence="1">The sequence shown here is derived from an EMBL/GenBank/DDBJ whole genome shotgun (WGS) entry which is preliminary data.</text>
</comment>
<protein>
    <recommendedName>
        <fullName evidence="3">VOC domain-containing protein</fullName>
    </recommendedName>
</protein>
<reference evidence="1" key="1">
    <citation type="submission" date="2021-01" db="EMBL/GenBank/DDBJ databases">
        <title>Whole genome shotgun sequence of Actinocatenispora rupis NBRC 107355.</title>
        <authorList>
            <person name="Komaki H."/>
            <person name="Tamura T."/>
        </authorList>
    </citation>
    <scope>NUCLEOTIDE SEQUENCE</scope>
    <source>
        <strain evidence="1">NBRC 107355</strain>
    </source>
</reference>
<evidence type="ECO:0000313" key="1">
    <source>
        <dbReference type="EMBL" id="GID09170.1"/>
    </source>
</evidence>
<sequence length="116" mass="12379">MPIVFVADVAAAREFFAVLGLRTDVSGRDGRWVELAAAGGVLGVHDVAHTDEPRRPGECALSFVADEPLEAVRDRLHAAGHPDAHILDEGYGRSLRVAGPDGAAVQVVEHDRTLYT</sequence>
<accession>A0A8J3N9Y8</accession>
<dbReference type="Proteomes" id="UP000612808">
    <property type="component" value="Unassembled WGS sequence"/>
</dbReference>
<evidence type="ECO:0008006" key="3">
    <source>
        <dbReference type="Google" id="ProtNLM"/>
    </source>
</evidence>
<dbReference type="Gene3D" id="3.10.180.10">
    <property type="entry name" value="2,3-Dihydroxybiphenyl 1,2-Dioxygenase, domain 1"/>
    <property type="match status" value="1"/>
</dbReference>
<dbReference type="SUPFAM" id="SSF54593">
    <property type="entry name" value="Glyoxalase/Bleomycin resistance protein/Dihydroxybiphenyl dioxygenase"/>
    <property type="match status" value="1"/>
</dbReference>
<dbReference type="AlphaFoldDB" id="A0A8J3N9Y8"/>